<accession>A0A6L5X2P1</accession>
<sequence>MHFLCFGLRPISRLNWSQGIERSLPGVRRKDRNMKMTMAGDIREITLNELIRRLGCKERQGAVPTAKRLRESEEAVIETEECTVYSNGYAVYSNGTGRTVIFLGDCGSYTYYFTPLTDSERREQRQSETVDSFGDMPWILAVTVRGEHQIELNSLNYAGRHFTPADEDEEAAGTSDGIFHGAYHYPNPEEAYIRQEEQTERMNKLTRRQKQIYVLTELYGFSQRETAERLHINDACVSRQLRLVRKKISKK</sequence>
<evidence type="ECO:0000259" key="1">
    <source>
        <dbReference type="Pfam" id="PF08281"/>
    </source>
</evidence>
<dbReference type="InterPro" id="IPR013249">
    <property type="entry name" value="RNA_pol_sigma70_r4_t2"/>
</dbReference>
<dbReference type="AlphaFoldDB" id="A0A6L5X2P1"/>
<evidence type="ECO:0000313" key="2">
    <source>
        <dbReference type="EMBL" id="MSS13885.1"/>
    </source>
</evidence>
<name>A0A6L5X2P1_9FIRM</name>
<dbReference type="SUPFAM" id="SSF88659">
    <property type="entry name" value="Sigma3 and sigma4 domains of RNA polymerase sigma factors"/>
    <property type="match status" value="1"/>
</dbReference>
<protein>
    <submittedName>
        <fullName evidence="2">Sigma-70 family RNA polymerase sigma factor</fullName>
    </submittedName>
</protein>
<reference evidence="2 3" key="1">
    <citation type="submission" date="2019-08" db="EMBL/GenBank/DDBJ databases">
        <title>In-depth cultivation of the pig gut microbiome towards novel bacterial diversity and tailored functional studies.</title>
        <authorList>
            <person name="Wylensek D."/>
            <person name="Hitch T.C.A."/>
            <person name="Clavel T."/>
        </authorList>
    </citation>
    <scope>NUCLEOTIDE SEQUENCE [LARGE SCALE GENOMIC DNA]</scope>
    <source>
        <strain evidence="2 3">Oil+RF-744-WCA-WT-11</strain>
    </source>
</reference>
<dbReference type="EMBL" id="VULZ01000002">
    <property type="protein sequence ID" value="MSS13885.1"/>
    <property type="molecule type" value="Genomic_DNA"/>
</dbReference>
<dbReference type="GO" id="GO:0016987">
    <property type="term" value="F:sigma factor activity"/>
    <property type="evidence" value="ECO:0007669"/>
    <property type="project" value="InterPro"/>
</dbReference>
<evidence type="ECO:0000313" key="3">
    <source>
        <dbReference type="Proteomes" id="UP000481852"/>
    </source>
</evidence>
<comment type="caution">
    <text evidence="2">The sequence shown here is derived from an EMBL/GenBank/DDBJ whole genome shotgun (WGS) entry which is preliminary data.</text>
</comment>
<organism evidence="2 3">
    <name type="scientific">Porcincola intestinalis</name>
    <dbReference type="NCBI Taxonomy" id="2606632"/>
    <lineage>
        <taxon>Bacteria</taxon>
        <taxon>Bacillati</taxon>
        <taxon>Bacillota</taxon>
        <taxon>Clostridia</taxon>
        <taxon>Lachnospirales</taxon>
        <taxon>Lachnospiraceae</taxon>
        <taxon>Porcincola</taxon>
    </lineage>
</organism>
<dbReference type="GO" id="GO:0003677">
    <property type="term" value="F:DNA binding"/>
    <property type="evidence" value="ECO:0007669"/>
    <property type="project" value="InterPro"/>
</dbReference>
<feature type="domain" description="RNA polymerase sigma factor 70 region 4 type 2" evidence="1">
    <location>
        <begin position="200"/>
        <end position="248"/>
    </location>
</feature>
<dbReference type="InterPro" id="IPR013324">
    <property type="entry name" value="RNA_pol_sigma_r3/r4-like"/>
</dbReference>
<dbReference type="Gene3D" id="1.10.10.10">
    <property type="entry name" value="Winged helix-like DNA-binding domain superfamily/Winged helix DNA-binding domain"/>
    <property type="match status" value="1"/>
</dbReference>
<dbReference type="Proteomes" id="UP000481852">
    <property type="component" value="Unassembled WGS sequence"/>
</dbReference>
<keyword evidence="3" id="KW-1185">Reference proteome</keyword>
<dbReference type="GO" id="GO:0006352">
    <property type="term" value="P:DNA-templated transcription initiation"/>
    <property type="evidence" value="ECO:0007669"/>
    <property type="project" value="InterPro"/>
</dbReference>
<gene>
    <name evidence="2" type="ORF">FYJ35_02310</name>
</gene>
<dbReference type="InterPro" id="IPR036388">
    <property type="entry name" value="WH-like_DNA-bd_sf"/>
</dbReference>
<proteinExistence type="predicted"/>
<dbReference type="Pfam" id="PF08281">
    <property type="entry name" value="Sigma70_r4_2"/>
    <property type="match status" value="1"/>
</dbReference>